<organism evidence="9 10">
    <name type="scientific">Gimesia maris</name>
    <dbReference type="NCBI Taxonomy" id="122"/>
    <lineage>
        <taxon>Bacteria</taxon>
        <taxon>Pseudomonadati</taxon>
        <taxon>Planctomycetota</taxon>
        <taxon>Planctomycetia</taxon>
        <taxon>Planctomycetales</taxon>
        <taxon>Planctomycetaceae</taxon>
        <taxon>Gimesia</taxon>
    </lineage>
</organism>
<dbReference type="EMBL" id="DQAY01000112">
    <property type="protein sequence ID" value="HCO24904.1"/>
    <property type="molecule type" value="Genomic_DNA"/>
</dbReference>
<dbReference type="InterPro" id="IPR019813">
    <property type="entry name" value="Translation_initiation_fac3_CS"/>
</dbReference>
<sequence length="169" mass="19393">METTQRLNDQIRISPVRVIDQDGEQLGVIPTAEALRLAMEANLDLVEVASDAKPPVCRIMDYGKLKYERKKKTSKNTKQHQVQLKEIRMRPKIGKHDIEFKLKSARKFLEQKDKVKFNIMFRGRENAHHELGRTILGDIQEQLSEIAKVEQAATMASGRNMIMVLAPRS</sequence>
<protein>
    <recommendedName>
        <fullName evidence="4 5">Translation initiation factor IF-3</fullName>
    </recommendedName>
</protein>
<dbReference type="InterPro" id="IPR036788">
    <property type="entry name" value="T_IF-3_C_sf"/>
</dbReference>
<dbReference type="FunFam" id="3.10.20.80:FF:000001">
    <property type="entry name" value="Translation initiation factor IF-3"/>
    <property type="match status" value="1"/>
</dbReference>
<dbReference type="GO" id="GO:0003743">
    <property type="term" value="F:translation initiation factor activity"/>
    <property type="evidence" value="ECO:0007669"/>
    <property type="project" value="UniProtKB-UniRule"/>
</dbReference>
<evidence type="ECO:0000313" key="9">
    <source>
        <dbReference type="EMBL" id="HCO24904.1"/>
    </source>
</evidence>
<evidence type="ECO:0000256" key="2">
    <source>
        <dbReference type="ARBA" id="ARBA00022540"/>
    </source>
</evidence>
<accession>A0A3D3R7N1</accession>
<dbReference type="InterPro" id="IPR036787">
    <property type="entry name" value="T_IF-3_N_sf"/>
</dbReference>
<dbReference type="Pfam" id="PF00707">
    <property type="entry name" value="IF3_C"/>
    <property type="match status" value="1"/>
</dbReference>
<dbReference type="GO" id="GO:0005829">
    <property type="term" value="C:cytosol"/>
    <property type="evidence" value="ECO:0007669"/>
    <property type="project" value="TreeGrafter"/>
</dbReference>
<comment type="caution">
    <text evidence="9">The sequence shown here is derived from an EMBL/GenBank/DDBJ whole genome shotgun (WGS) entry which is preliminary data.</text>
</comment>
<dbReference type="Pfam" id="PF05198">
    <property type="entry name" value="IF3_N"/>
    <property type="match status" value="1"/>
</dbReference>
<keyword evidence="4" id="KW-0963">Cytoplasm</keyword>
<dbReference type="RefSeq" id="WP_081459535.1">
    <property type="nucleotide sequence ID" value="NZ_CAXBMG010000005.1"/>
</dbReference>
<dbReference type="InterPro" id="IPR019815">
    <property type="entry name" value="Translation_initiation_fac_3_C"/>
</dbReference>
<evidence type="ECO:0000259" key="8">
    <source>
        <dbReference type="Pfam" id="PF05198"/>
    </source>
</evidence>
<dbReference type="SUPFAM" id="SSF55200">
    <property type="entry name" value="Translation initiation factor IF3, C-terminal domain"/>
    <property type="match status" value="1"/>
</dbReference>
<gene>
    <name evidence="4" type="primary">infC</name>
    <name evidence="9" type="ORF">DIT97_18440</name>
</gene>
<feature type="domain" description="Translation initiation factor 3 N-terminal" evidence="8">
    <location>
        <begin position="8"/>
        <end position="75"/>
    </location>
</feature>
<feature type="domain" description="Translation initiation factor 3 C-terminal" evidence="7">
    <location>
        <begin position="82"/>
        <end position="167"/>
    </location>
</feature>
<dbReference type="GO" id="GO:0043022">
    <property type="term" value="F:ribosome binding"/>
    <property type="evidence" value="ECO:0007669"/>
    <property type="project" value="UniProtKB-ARBA"/>
</dbReference>
<dbReference type="SUPFAM" id="SSF54364">
    <property type="entry name" value="Translation initiation factor IF3, N-terminal domain"/>
    <property type="match status" value="1"/>
</dbReference>
<evidence type="ECO:0000256" key="1">
    <source>
        <dbReference type="ARBA" id="ARBA00005439"/>
    </source>
</evidence>
<dbReference type="HAMAP" id="MF_00080">
    <property type="entry name" value="IF_3"/>
    <property type="match status" value="1"/>
</dbReference>
<dbReference type="GO" id="GO:0032790">
    <property type="term" value="P:ribosome disassembly"/>
    <property type="evidence" value="ECO:0007669"/>
    <property type="project" value="TreeGrafter"/>
</dbReference>
<dbReference type="GeneID" id="98650088"/>
<comment type="function">
    <text evidence="4 6">IF-3 binds to the 30S ribosomal subunit and shifts the equilibrium between 70S ribosomes and their 50S and 30S subunits in favor of the free subunits, thus enhancing the availability of 30S subunits on which protein synthesis initiation begins.</text>
</comment>
<dbReference type="Gene3D" id="3.30.110.10">
    <property type="entry name" value="Translation initiation factor 3 (IF-3), C-terminal domain"/>
    <property type="match status" value="1"/>
</dbReference>
<dbReference type="InterPro" id="IPR001288">
    <property type="entry name" value="Translation_initiation_fac_3"/>
</dbReference>
<reference evidence="9 10" key="1">
    <citation type="journal article" date="2018" name="Nat. Biotechnol.">
        <title>A standardized bacterial taxonomy based on genome phylogeny substantially revises the tree of life.</title>
        <authorList>
            <person name="Parks D.H."/>
            <person name="Chuvochina M."/>
            <person name="Waite D.W."/>
            <person name="Rinke C."/>
            <person name="Skarshewski A."/>
            <person name="Chaumeil P.A."/>
            <person name="Hugenholtz P."/>
        </authorList>
    </citation>
    <scope>NUCLEOTIDE SEQUENCE [LARGE SCALE GENOMIC DNA]</scope>
    <source>
        <strain evidence="9">UBA9375</strain>
    </source>
</reference>
<proteinExistence type="inferred from homology"/>
<dbReference type="FunFam" id="3.30.110.10:FF:000001">
    <property type="entry name" value="Translation initiation factor IF-3"/>
    <property type="match status" value="1"/>
</dbReference>
<evidence type="ECO:0000256" key="4">
    <source>
        <dbReference type="HAMAP-Rule" id="MF_00080"/>
    </source>
</evidence>
<dbReference type="InterPro" id="IPR019814">
    <property type="entry name" value="Translation_initiation_fac_3_N"/>
</dbReference>
<keyword evidence="2 4" id="KW-0396">Initiation factor</keyword>
<keyword evidence="3 4" id="KW-0648">Protein biosynthesis</keyword>
<dbReference type="PANTHER" id="PTHR10938:SF0">
    <property type="entry name" value="TRANSLATION INITIATION FACTOR IF-3, MITOCHONDRIAL"/>
    <property type="match status" value="1"/>
</dbReference>
<comment type="subunit">
    <text evidence="4 6">Monomer.</text>
</comment>
<comment type="similarity">
    <text evidence="1 4 6">Belongs to the IF-3 family.</text>
</comment>
<evidence type="ECO:0000256" key="6">
    <source>
        <dbReference type="RuleBase" id="RU000646"/>
    </source>
</evidence>
<dbReference type="NCBIfam" id="TIGR00168">
    <property type="entry name" value="infC"/>
    <property type="match status" value="1"/>
</dbReference>
<evidence type="ECO:0000256" key="3">
    <source>
        <dbReference type="ARBA" id="ARBA00022917"/>
    </source>
</evidence>
<evidence type="ECO:0000313" key="10">
    <source>
        <dbReference type="Proteomes" id="UP000263642"/>
    </source>
</evidence>
<comment type="subcellular location">
    <subcellularLocation>
        <location evidence="4 6">Cytoplasm</location>
    </subcellularLocation>
</comment>
<dbReference type="PANTHER" id="PTHR10938">
    <property type="entry name" value="TRANSLATION INITIATION FACTOR IF-3"/>
    <property type="match status" value="1"/>
</dbReference>
<evidence type="ECO:0000256" key="5">
    <source>
        <dbReference type="NCBIfam" id="TIGR00168"/>
    </source>
</evidence>
<dbReference type="PROSITE" id="PS00938">
    <property type="entry name" value="IF3"/>
    <property type="match status" value="1"/>
</dbReference>
<name>A0A3D3R7N1_9PLAN</name>
<dbReference type="GO" id="GO:0016020">
    <property type="term" value="C:membrane"/>
    <property type="evidence" value="ECO:0007669"/>
    <property type="project" value="TreeGrafter"/>
</dbReference>
<dbReference type="Gene3D" id="3.10.20.80">
    <property type="entry name" value="Translation initiation factor 3 (IF-3), N-terminal domain"/>
    <property type="match status" value="1"/>
</dbReference>
<dbReference type="Proteomes" id="UP000263642">
    <property type="component" value="Unassembled WGS sequence"/>
</dbReference>
<dbReference type="AlphaFoldDB" id="A0A3D3R7N1"/>
<evidence type="ECO:0000259" key="7">
    <source>
        <dbReference type="Pfam" id="PF00707"/>
    </source>
</evidence>